<feature type="binding site" evidence="14 15">
    <location>
        <position position="131"/>
    </location>
    <ligand>
        <name>a divalent metal cation</name>
        <dbReference type="ChEBI" id="CHEBI:60240"/>
    </ligand>
</feature>
<dbReference type="PANTHER" id="PTHR10954">
    <property type="entry name" value="RIBONUCLEASE H2 SUBUNIT A"/>
    <property type="match status" value="1"/>
</dbReference>
<dbReference type="Proteomes" id="UP000234881">
    <property type="component" value="Unassembled WGS sequence"/>
</dbReference>
<evidence type="ECO:0000259" key="17">
    <source>
        <dbReference type="PROSITE" id="PS51975"/>
    </source>
</evidence>
<feature type="binding site" evidence="14 15">
    <location>
        <position position="40"/>
    </location>
    <ligand>
        <name>a divalent metal cation</name>
        <dbReference type="ChEBI" id="CHEBI:60240"/>
    </ligand>
</feature>
<dbReference type="InterPro" id="IPR022898">
    <property type="entry name" value="RNase_HII"/>
</dbReference>
<evidence type="ECO:0000256" key="7">
    <source>
        <dbReference type="ARBA" id="ARBA00019179"/>
    </source>
</evidence>
<name>A0A2N5XKR7_9HYPH</name>
<comment type="cofactor">
    <cofactor evidence="14 15">
        <name>Mn(2+)</name>
        <dbReference type="ChEBI" id="CHEBI:29035"/>
    </cofactor>
    <cofactor evidence="14 15">
        <name>Mg(2+)</name>
        <dbReference type="ChEBI" id="CHEBI:18420"/>
    </cofactor>
    <text evidence="14 15">Manganese or magnesium. Binds 1 divalent metal ion per monomer in the absence of substrate. May bind a second metal ion after substrate binding.</text>
</comment>
<evidence type="ECO:0000256" key="12">
    <source>
        <dbReference type="ARBA" id="ARBA00022801"/>
    </source>
</evidence>
<comment type="subcellular location">
    <subcellularLocation>
        <location evidence="4 14">Cytoplasm</location>
    </subcellularLocation>
</comment>
<dbReference type="GO" id="GO:0004523">
    <property type="term" value="F:RNA-DNA hybrid ribonuclease activity"/>
    <property type="evidence" value="ECO:0007669"/>
    <property type="project" value="UniProtKB-UniRule"/>
</dbReference>
<sequence length="222" mass="24043">MKRQKFSQQSSLLACLPQGPDFTLETEATKRFGGPVAGVDEVGRGPLAGPVVTAAVILDAKAIPEGLNDSKKLSRARREALFDAICETSHVSVTSASPEQINRLNIRGATLWAMARALSGLSLQPAYALFDGRDVAPLSPCDGQHVIKGDGRSLSIAAASIVAKVTRDRLMVRIGRAFPGYGFEQHMGYGTKAHMEALDRLGVCIHHRRSFRPIYERMTVDD</sequence>
<dbReference type="GO" id="GO:0030145">
    <property type="term" value="F:manganese ion binding"/>
    <property type="evidence" value="ECO:0007669"/>
    <property type="project" value="UniProtKB-UniRule"/>
</dbReference>
<comment type="cofactor">
    <cofactor evidence="2">
        <name>Mg(2+)</name>
        <dbReference type="ChEBI" id="CHEBI:18420"/>
    </cofactor>
</comment>
<dbReference type="Pfam" id="PF01351">
    <property type="entry name" value="RNase_HII"/>
    <property type="match status" value="1"/>
</dbReference>
<dbReference type="PANTHER" id="PTHR10954:SF18">
    <property type="entry name" value="RIBONUCLEASE HII"/>
    <property type="match status" value="1"/>
</dbReference>
<keyword evidence="13 14" id="KW-0464">Manganese</keyword>
<evidence type="ECO:0000256" key="6">
    <source>
        <dbReference type="ARBA" id="ARBA00012180"/>
    </source>
</evidence>
<dbReference type="InterPro" id="IPR024567">
    <property type="entry name" value="RNase_HII/HIII_dom"/>
</dbReference>
<comment type="catalytic activity">
    <reaction evidence="1 14 15 16">
        <text>Endonucleolytic cleavage to 5'-phosphomonoester.</text>
        <dbReference type="EC" id="3.1.26.4"/>
    </reaction>
</comment>
<dbReference type="RefSeq" id="WP_101536009.1">
    <property type="nucleotide sequence ID" value="NZ_JBFHIU010000001.1"/>
</dbReference>
<evidence type="ECO:0000256" key="9">
    <source>
        <dbReference type="ARBA" id="ARBA00022722"/>
    </source>
</evidence>
<evidence type="ECO:0000256" key="2">
    <source>
        <dbReference type="ARBA" id="ARBA00001946"/>
    </source>
</evidence>
<comment type="similarity">
    <text evidence="5 14 16">Belongs to the RNase HII family.</text>
</comment>
<dbReference type="NCBIfam" id="NF000595">
    <property type="entry name" value="PRK00015.1-3"/>
    <property type="match status" value="1"/>
</dbReference>
<dbReference type="EC" id="3.1.26.4" evidence="6 14"/>
<comment type="function">
    <text evidence="3 14 16">Endonuclease that specifically degrades the RNA of RNA-DNA hybrids.</text>
</comment>
<dbReference type="GO" id="GO:0003723">
    <property type="term" value="F:RNA binding"/>
    <property type="evidence" value="ECO:0007669"/>
    <property type="project" value="UniProtKB-UniRule"/>
</dbReference>
<proteinExistence type="inferred from homology"/>
<evidence type="ECO:0000256" key="1">
    <source>
        <dbReference type="ARBA" id="ARBA00000077"/>
    </source>
</evidence>
<protein>
    <recommendedName>
        <fullName evidence="7 14">Ribonuclease HII</fullName>
        <shortName evidence="14">RNase HII</shortName>
        <ecNumber evidence="6 14">3.1.26.4</ecNumber>
    </recommendedName>
</protein>
<comment type="caution">
    <text evidence="18">The sequence shown here is derived from an EMBL/GenBank/DDBJ whole genome shotgun (WGS) entry which is preliminary data.</text>
</comment>
<feature type="domain" description="RNase H type-2" evidence="17">
    <location>
        <begin position="34"/>
        <end position="222"/>
    </location>
</feature>
<organism evidence="18 19">
    <name type="scientific">Cohaesibacter celericrescens</name>
    <dbReference type="NCBI Taxonomy" id="2067669"/>
    <lineage>
        <taxon>Bacteria</taxon>
        <taxon>Pseudomonadati</taxon>
        <taxon>Pseudomonadota</taxon>
        <taxon>Alphaproteobacteria</taxon>
        <taxon>Hyphomicrobiales</taxon>
        <taxon>Cohaesibacteraceae</taxon>
    </lineage>
</organism>
<evidence type="ECO:0000256" key="8">
    <source>
        <dbReference type="ARBA" id="ARBA00022490"/>
    </source>
</evidence>
<evidence type="ECO:0000256" key="3">
    <source>
        <dbReference type="ARBA" id="ARBA00004065"/>
    </source>
</evidence>
<feature type="binding site" evidence="14 15">
    <location>
        <position position="41"/>
    </location>
    <ligand>
        <name>a divalent metal cation</name>
        <dbReference type="ChEBI" id="CHEBI:60240"/>
    </ligand>
</feature>
<evidence type="ECO:0000313" key="19">
    <source>
        <dbReference type="Proteomes" id="UP000234881"/>
    </source>
</evidence>
<dbReference type="EMBL" id="PKUQ01000055">
    <property type="protein sequence ID" value="PLW75109.1"/>
    <property type="molecule type" value="Genomic_DNA"/>
</dbReference>
<keyword evidence="8 14" id="KW-0963">Cytoplasm</keyword>
<evidence type="ECO:0000256" key="11">
    <source>
        <dbReference type="ARBA" id="ARBA00022759"/>
    </source>
</evidence>
<dbReference type="GO" id="GO:0005737">
    <property type="term" value="C:cytoplasm"/>
    <property type="evidence" value="ECO:0007669"/>
    <property type="project" value="UniProtKB-SubCell"/>
</dbReference>
<evidence type="ECO:0000256" key="14">
    <source>
        <dbReference type="HAMAP-Rule" id="MF_00052"/>
    </source>
</evidence>
<keyword evidence="9 14" id="KW-0540">Nuclease</keyword>
<dbReference type="AlphaFoldDB" id="A0A2N5XKR7"/>
<accession>A0A2N5XKR7</accession>
<keyword evidence="11 14" id="KW-0255">Endonuclease</keyword>
<evidence type="ECO:0000256" key="4">
    <source>
        <dbReference type="ARBA" id="ARBA00004496"/>
    </source>
</evidence>
<dbReference type="SUPFAM" id="SSF53098">
    <property type="entry name" value="Ribonuclease H-like"/>
    <property type="match status" value="1"/>
</dbReference>
<dbReference type="GO" id="GO:0032299">
    <property type="term" value="C:ribonuclease H2 complex"/>
    <property type="evidence" value="ECO:0007669"/>
    <property type="project" value="TreeGrafter"/>
</dbReference>
<reference evidence="18 19" key="1">
    <citation type="submission" date="2018-01" db="EMBL/GenBank/DDBJ databases">
        <title>The draft genome sequence of Cohaesibacter sp. H1304.</title>
        <authorList>
            <person name="Wang N.-N."/>
            <person name="Du Z.-J."/>
        </authorList>
    </citation>
    <scope>NUCLEOTIDE SEQUENCE [LARGE SCALE GENOMIC DNA]</scope>
    <source>
        <strain evidence="18 19">H1304</strain>
    </source>
</reference>
<dbReference type="InterPro" id="IPR012337">
    <property type="entry name" value="RNaseH-like_sf"/>
</dbReference>
<keyword evidence="12 14" id="KW-0378">Hydrolase</keyword>
<dbReference type="HAMAP" id="MF_00052_B">
    <property type="entry name" value="RNase_HII_B"/>
    <property type="match status" value="1"/>
</dbReference>
<gene>
    <name evidence="14" type="primary">rnhB</name>
    <name evidence="18" type="ORF">C0081_22760</name>
</gene>
<evidence type="ECO:0000256" key="16">
    <source>
        <dbReference type="RuleBase" id="RU003515"/>
    </source>
</evidence>
<evidence type="ECO:0000256" key="13">
    <source>
        <dbReference type="ARBA" id="ARBA00023211"/>
    </source>
</evidence>
<dbReference type="PROSITE" id="PS51975">
    <property type="entry name" value="RNASE_H_2"/>
    <property type="match status" value="1"/>
</dbReference>
<keyword evidence="19" id="KW-1185">Reference proteome</keyword>
<dbReference type="CDD" id="cd07182">
    <property type="entry name" value="RNase_HII_bacteria_HII_like"/>
    <property type="match status" value="1"/>
</dbReference>
<dbReference type="InterPro" id="IPR001352">
    <property type="entry name" value="RNase_HII/HIII"/>
</dbReference>
<evidence type="ECO:0000256" key="10">
    <source>
        <dbReference type="ARBA" id="ARBA00022723"/>
    </source>
</evidence>
<dbReference type="FunFam" id="3.30.420.10:FF:000006">
    <property type="entry name" value="Ribonuclease HII"/>
    <property type="match status" value="1"/>
</dbReference>
<dbReference type="OrthoDB" id="9803420at2"/>
<evidence type="ECO:0000256" key="15">
    <source>
        <dbReference type="PROSITE-ProRule" id="PRU01319"/>
    </source>
</evidence>
<dbReference type="GO" id="GO:0006298">
    <property type="term" value="P:mismatch repair"/>
    <property type="evidence" value="ECO:0007669"/>
    <property type="project" value="TreeGrafter"/>
</dbReference>
<evidence type="ECO:0000313" key="18">
    <source>
        <dbReference type="EMBL" id="PLW75109.1"/>
    </source>
</evidence>
<evidence type="ECO:0000256" key="5">
    <source>
        <dbReference type="ARBA" id="ARBA00007383"/>
    </source>
</evidence>
<dbReference type="Gene3D" id="3.30.420.10">
    <property type="entry name" value="Ribonuclease H-like superfamily/Ribonuclease H"/>
    <property type="match status" value="1"/>
</dbReference>
<dbReference type="GO" id="GO:0043137">
    <property type="term" value="P:DNA replication, removal of RNA primer"/>
    <property type="evidence" value="ECO:0007669"/>
    <property type="project" value="TreeGrafter"/>
</dbReference>
<dbReference type="InterPro" id="IPR036397">
    <property type="entry name" value="RNaseH_sf"/>
</dbReference>
<keyword evidence="10 14" id="KW-0479">Metal-binding</keyword>